<dbReference type="Proteomes" id="UP000182975">
    <property type="component" value="Unassembled WGS sequence"/>
</dbReference>
<reference evidence="2" key="1">
    <citation type="submission" date="2016-10" db="EMBL/GenBank/DDBJ databases">
        <authorList>
            <person name="Varghese N."/>
        </authorList>
    </citation>
    <scope>NUCLEOTIDE SEQUENCE [LARGE SCALE GENOMIC DNA]</scope>
    <source>
        <strain evidence="2">DSM 21843</strain>
    </source>
</reference>
<feature type="non-terminal residue" evidence="1">
    <location>
        <position position="81"/>
    </location>
</feature>
<evidence type="ECO:0000313" key="1">
    <source>
        <dbReference type="EMBL" id="SEO82057.1"/>
    </source>
</evidence>
<dbReference type="EMBL" id="FOEC01000007">
    <property type="protein sequence ID" value="SEO82057.1"/>
    <property type="molecule type" value="Genomic_DNA"/>
</dbReference>
<organism evidence="1 2">
    <name type="scientific">Denitrobacterium detoxificans</name>
    <dbReference type="NCBI Taxonomy" id="79604"/>
    <lineage>
        <taxon>Bacteria</taxon>
        <taxon>Bacillati</taxon>
        <taxon>Actinomycetota</taxon>
        <taxon>Coriobacteriia</taxon>
        <taxon>Eggerthellales</taxon>
        <taxon>Eggerthellaceae</taxon>
        <taxon>Denitrobacterium</taxon>
    </lineage>
</organism>
<gene>
    <name evidence="1" type="ORF">SAMN02910314_01316</name>
</gene>
<accession>A0A1H8STZ0</accession>
<protein>
    <submittedName>
        <fullName evidence="1">Uncharacterized protein</fullName>
    </submittedName>
</protein>
<dbReference type="AlphaFoldDB" id="A0A1H8STZ0"/>
<dbReference type="RefSeq" id="WP_143117361.1">
    <property type="nucleotide sequence ID" value="NZ_FOEC01000007.1"/>
</dbReference>
<proteinExistence type="predicted"/>
<keyword evidence="2" id="KW-1185">Reference proteome</keyword>
<name>A0A1H8STZ0_9ACTN</name>
<sequence length="81" mass="8557">MISPEEASQAGEETADELSALEIAMLIEAAAMLAKSSLEGVDVAREAAELQVTCFEQSRRAVNVAEALKSDVYGLLEENAA</sequence>
<evidence type="ECO:0000313" key="2">
    <source>
        <dbReference type="Proteomes" id="UP000182975"/>
    </source>
</evidence>